<dbReference type="InterPro" id="IPR036583">
    <property type="entry name" value="23S_rRNA_IVS_sf"/>
</dbReference>
<dbReference type="AlphaFoldDB" id="A0AAX2H0Z9"/>
<dbReference type="InterPro" id="IPR012657">
    <property type="entry name" value="23S_rRNA-intervening_sequence"/>
</dbReference>
<organism evidence="2 4">
    <name type="scientific">Capnocytophaga haemolytica</name>
    <dbReference type="NCBI Taxonomy" id="45243"/>
    <lineage>
        <taxon>Bacteria</taxon>
        <taxon>Pseudomonadati</taxon>
        <taxon>Bacteroidota</taxon>
        <taxon>Flavobacteriia</taxon>
        <taxon>Flavobacteriales</taxon>
        <taxon>Flavobacteriaceae</taxon>
        <taxon>Capnocytophaga</taxon>
    </lineage>
</organism>
<evidence type="ECO:0000313" key="2">
    <source>
        <dbReference type="EMBL" id="SNV13008.1"/>
    </source>
</evidence>
<dbReference type="Pfam" id="PF05635">
    <property type="entry name" value="23S_rRNA_IVP"/>
    <property type="match status" value="1"/>
</dbReference>
<dbReference type="EMBL" id="CP014227">
    <property type="protein sequence ID" value="AMD84160.1"/>
    <property type="molecule type" value="Genomic_DNA"/>
</dbReference>
<evidence type="ECO:0000313" key="4">
    <source>
        <dbReference type="Proteomes" id="UP000215539"/>
    </source>
</evidence>
<name>A0AAX2H0Z9_9FLAO</name>
<dbReference type="PANTHER" id="PTHR38471">
    <property type="entry name" value="FOUR HELIX BUNDLE PROTEIN"/>
    <property type="match status" value="1"/>
</dbReference>
<dbReference type="KEGG" id="chg:AXF12_00575"/>
<keyword evidence="3" id="KW-1185">Reference proteome</keyword>
<dbReference type="NCBIfam" id="NF008911">
    <property type="entry name" value="PRK12275.1-2"/>
    <property type="match status" value="1"/>
</dbReference>
<sequence>MIKSYKELVVWQKSMALVTAVYQISSKFPQSELFGITNQMRRSTISIPSNIAEGFGRNSSQDYLRFLYIARGSLYEMETQIQIAVSLGFTTHHAEIINMIDEVGKMLNATITKIKDKIRS</sequence>
<dbReference type="Proteomes" id="UP000065822">
    <property type="component" value="Chromosome"/>
</dbReference>
<evidence type="ECO:0000313" key="3">
    <source>
        <dbReference type="Proteomes" id="UP000065822"/>
    </source>
</evidence>
<dbReference type="CDD" id="cd16377">
    <property type="entry name" value="23S_rRNA_IVP_like"/>
    <property type="match status" value="1"/>
</dbReference>
<reference evidence="2 4" key="2">
    <citation type="submission" date="2017-06" db="EMBL/GenBank/DDBJ databases">
        <authorList>
            <consortium name="Pathogen Informatics"/>
        </authorList>
    </citation>
    <scope>NUCLEOTIDE SEQUENCE [LARGE SCALE GENOMIC DNA]</scope>
    <source>
        <strain evidence="2 4">NCTC12947</strain>
    </source>
</reference>
<accession>A0AAX2H0Z9</accession>
<proteinExistence type="predicted"/>
<gene>
    <name evidence="1" type="ORF">AXF12_00575</name>
    <name evidence="2" type="ORF">SAMEA44541418_01656</name>
</gene>
<dbReference type="RefSeq" id="WP_066427656.1">
    <property type="nucleotide sequence ID" value="NZ_CP014227.1"/>
</dbReference>
<dbReference type="PANTHER" id="PTHR38471:SF2">
    <property type="entry name" value="FOUR HELIX BUNDLE PROTEIN"/>
    <property type="match status" value="1"/>
</dbReference>
<dbReference type="NCBIfam" id="TIGR02436">
    <property type="entry name" value="four helix bundle protein"/>
    <property type="match status" value="1"/>
</dbReference>
<dbReference type="Proteomes" id="UP000215539">
    <property type="component" value="Chromosome 1"/>
</dbReference>
<reference evidence="1 3" key="1">
    <citation type="submission" date="2016-02" db="EMBL/GenBank/DDBJ databases">
        <authorList>
            <person name="Holder M.E."/>
            <person name="Ajami N.J."/>
            <person name="Petrosino J.F."/>
        </authorList>
    </citation>
    <scope>NUCLEOTIDE SEQUENCE [LARGE SCALE GENOMIC DNA]</scope>
    <source>
        <strain evidence="1 3">CCUG 32990</strain>
    </source>
</reference>
<evidence type="ECO:0000313" key="1">
    <source>
        <dbReference type="EMBL" id="AMD84160.1"/>
    </source>
</evidence>
<dbReference type="SUPFAM" id="SSF158446">
    <property type="entry name" value="IVS-encoded protein-like"/>
    <property type="match status" value="1"/>
</dbReference>
<dbReference type="Gene3D" id="1.20.1440.60">
    <property type="entry name" value="23S rRNA-intervening sequence"/>
    <property type="match status" value="1"/>
</dbReference>
<dbReference type="EMBL" id="LT906449">
    <property type="protein sequence ID" value="SNV13008.1"/>
    <property type="molecule type" value="Genomic_DNA"/>
</dbReference>
<protein>
    <submittedName>
        <fullName evidence="2">Four helix bundle protein</fullName>
    </submittedName>
</protein>